<dbReference type="SUPFAM" id="SSF53474">
    <property type="entry name" value="alpha/beta-Hydrolases"/>
    <property type="match status" value="1"/>
</dbReference>
<dbReference type="EMBL" id="LN483124">
    <property type="protein sequence ID" value="CED82113.1"/>
    <property type="molecule type" value="Genomic_DNA"/>
</dbReference>
<dbReference type="PANTHER" id="PTHR43037:SF4">
    <property type="entry name" value="PEPTIDASE S9 PROLYL OLIGOPEPTIDASE CATALYTIC DOMAIN-CONTAINING PROTEIN"/>
    <property type="match status" value="1"/>
</dbReference>
<dbReference type="AlphaFoldDB" id="A0A0F7SPR3"/>
<dbReference type="InterPro" id="IPR050955">
    <property type="entry name" value="Plant_Biomass_Hydrol_Est"/>
</dbReference>
<dbReference type="InterPro" id="IPR001375">
    <property type="entry name" value="Peptidase_S9_cat"/>
</dbReference>
<keyword evidence="1" id="KW-0732">Signal</keyword>
<feature type="domain" description="Peptidase S9 prolyl oligopeptidase catalytic" evidence="2">
    <location>
        <begin position="511"/>
        <end position="646"/>
    </location>
</feature>
<sequence length="981" mass="109191">MSVAISLIPLARSLITDTAARTWEALGPFSLGTRELPYLGSPLSSFVPPNQTHEAFFADLKFGSGDWPSAYGIDGKADWTLFQEDADGWVKVTWNRVDWTNLRGTEGWAGVQFMTLLRTSLILPSTVSPSSLLNQIRTVNFDLTQAHSFALIHKDPTKRSDHVEWHSGDLYTYSTSTPRKHFPSQELGWTEEIESGEYWVLVKALYEIRMFGDPWGEPPTIQFRFGYETIPKSEFVPTSNVQTIFETDALSEDAEMMEGDIGLGDVIQGWIWGNIAGLSLKAEEKQVQVIAATLIERIKGLHVSLAVSSVDIEAYQIRPIPIIIFQTSPLPATITYLSIRLEFSNRSHRPITKRIPVNHRSHWSLPSLRETYPAIRYTFRDVDGTAQYAMALPPLQSGNQTAVLLATHGAGVEAEWSFWTESIRRQKSSWIVFATGKTFVFSHFCPFRLPRSSYSRPFLCTCISLTRSWGYDYHGPSLRNVLQARQSLSAVINLGSPDRVSDWSPHPGTLLIGHSNGGQGAMYLCQRFPDMFQGVVSAAAYLKIQAYVGYSQWTSMHWADPALAGVLMNGLSMWDNDIHASNAAWLPVLLVHGRDDDNVPVWHGREMRSLIGQWTGSLDHVSLYEVPNEGHWFDDILSSNRVQDFLEVNLNKTGLPKEYQKEGFTLTVANPDEMGSKGGWRVVQLNEAGRLARVKLRVFSGGSNITQIKTSNVLTLSLTLEAARRLFPEESPLTATSLQIDDSYVSIDFSSIEAASEHLVFHRSSVTSSWRLISATDSYTLRVYGPIIQILTSQGPLVLITPSCDSTSKHETSVARRIAHDAWVYGRLDTVIICAEQAIKKIQAGDPLMEGSWVVIGLSNSFATELLRSTPITFDGPHSFALRFSDERTSTFDARQNPSTGVLSLHPHPIRPAGLTLLLGGTDPSGLERAYRLFPVRTGTPLLDWVIIGPEADYKGAGGIIGTGFWSRSWTYNPGMSWLSL</sequence>
<organism evidence="3">
    <name type="scientific">Phaffia rhodozyma</name>
    <name type="common">Yeast</name>
    <name type="synonym">Xanthophyllomyces dendrorhous</name>
    <dbReference type="NCBI Taxonomy" id="264483"/>
    <lineage>
        <taxon>Eukaryota</taxon>
        <taxon>Fungi</taxon>
        <taxon>Dikarya</taxon>
        <taxon>Basidiomycota</taxon>
        <taxon>Agaricomycotina</taxon>
        <taxon>Tremellomycetes</taxon>
        <taxon>Cystofilobasidiales</taxon>
        <taxon>Mrakiaceae</taxon>
        <taxon>Phaffia</taxon>
    </lineage>
</organism>
<accession>A0A0F7SPR3</accession>
<name>A0A0F7SPR3_PHARH</name>
<dbReference type="PANTHER" id="PTHR43037">
    <property type="entry name" value="UNNAMED PRODUCT-RELATED"/>
    <property type="match status" value="1"/>
</dbReference>
<dbReference type="Gene3D" id="3.40.50.1820">
    <property type="entry name" value="alpha/beta hydrolase"/>
    <property type="match status" value="1"/>
</dbReference>
<dbReference type="InterPro" id="IPR029058">
    <property type="entry name" value="AB_hydrolase_fold"/>
</dbReference>
<proteinExistence type="predicted"/>
<evidence type="ECO:0000313" key="3">
    <source>
        <dbReference type="EMBL" id="CED82113.1"/>
    </source>
</evidence>
<reference evidence="3" key="1">
    <citation type="submission" date="2014-08" db="EMBL/GenBank/DDBJ databases">
        <authorList>
            <person name="Sharma Rahul"/>
            <person name="Thines Marco"/>
        </authorList>
    </citation>
    <scope>NUCLEOTIDE SEQUENCE</scope>
</reference>
<evidence type="ECO:0000256" key="1">
    <source>
        <dbReference type="ARBA" id="ARBA00022729"/>
    </source>
</evidence>
<protein>
    <submittedName>
        <fullName evidence="3">Peptidase S9, prolyl oligopeptidase, catalytic domain</fullName>
    </submittedName>
</protein>
<evidence type="ECO:0000259" key="2">
    <source>
        <dbReference type="Pfam" id="PF00326"/>
    </source>
</evidence>
<dbReference type="GO" id="GO:0008236">
    <property type="term" value="F:serine-type peptidase activity"/>
    <property type="evidence" value="ECO:0007669"/>
    <property type="project" value="InterPro"/>
</dbReference>
<dbReference type="Pfam" id="PF00326">
    <property type="entry name" value="Peptidase_S9"/>
    <property type="match status" value="1"/>
</dbReference>
<dbReference type="GO" id="GO:0006508">
    <property type="term" value="P:proteolysis"/>
    <property type="evidence" value="ECO:0007669"/>
    <property type="project" value="InterPro"/>
</dbReference>